<organism evidence="1">
    <name type="scientific">Florenciella sp. virus SA2</name>
    <dbReference type="NCBI Taxonomy" id="3240092"/>
    <lineage>
        <taxon>Viruses</taxon>
    </lineage>
</organism>
<accession>A0AB39J8R8</accession>
<gene>
    <name evidence="1" type="ORF">FloV-SA2_00115</name>
</gene>
<evidence type="ECO:0000313" key="1">
    <source>
        <dbReference type="EMBL" id="XDO01937.1"/>
    </source>
</evidence>
<protein>
    <submittedName>
        <fullName evidence="1">Uncharacterized protein</fullName>
    </submittedName>
</protein>
<name>A0AB39J8R8_9VIRU</name>
<reference evidence="1" key="1">
    <citation type="submission" date="2024-03" db="EMBL/GenBank/DDBJ databases">
        <title>Eukaryotic viruses encode the ribosomal protein eL40.</title>
        <authorList>
            <person name="Thomy J."/>
            <person name="Schvarcz C.R."/>
            <person name="McBeain K.A."/>
            <person name="Edwards K.F."/>
            <person name="Steward G.F."/>
        </authorList>
    </citation>
    <scope>NUCLEOTIDE SEQUENCE</scope>
    <source>
        <strain evidence="1">FloV-SA2</strain>
    </source>
</reference>
<proteinExistence type="predicted"/>
<sequence>MAVERQGFIPFFIEKLKLELSIHFIVPPPLALSDYFTRKTKMAMRKTVTERWWDIYLNDDGCKKNFNGLHLLCALYGDDEEDSDTLMQSMARNKNYQLENLEFSSNDSLFNDTLSSCMWNDQYPEGYFAHSHKEKNG</sequence>
<dbReference type="EMBL" id="PP542043">
    <property type="protein sequence ID" value="XDO01937.1"/>
    <property type="molecule type" value="Genomic_DNA"/>
</dbReference>